<name>A0A066UYF6_9VIBR</name>
<feature type="chain" id="PRO_5001632569" evidence="1">
    <location>
        <begin position="21"/>
        <end position="282"/>
    </location>
</feature>
<organism evidence="2 3">
    <name type="scientific">Vibrio fortis</name>
    <dbReference type="NCBI Taxonomy" id="212667"/>
    <lineage>
        <taxon>Bacteria</taxon>
        <taxon>Pseudomonadati</taxon>
        <taxon>Pseudomonadota</taxon>
        <taxon>Gammaproteobacteria</taxon>
        <taxon>Vibrionales</taxon>
        <taxon>Vibrionaceae</taxon>
        <taxon>Vibrio</taxon>
    </lineage>
</organism>
<sequence length="282" mass="31862">MKSSVKFLTALCIISLPVMADAVLVDEHKPNTTTVTSETKESQMYISFDGNLDSLPIDVRAQFPSIIDTKEISSEETKVVISDENAQWMFRTIFTQFERYQKINGEYIALEIPSDMDMVGISVEGTLSKNGAYSDVVVQTPQSNELIEDSIKRMLELPNKELSIYHKKYELGNVYPFEATMDVPLHPEMKVSMVIDGTRKLVKIKDGTAFIESTASGDMEVKLDKLKMAINMTINSQFEYDLDRELVFSETTESVMSLSYPAYEGFVTSIATINSSVDRRRY</sequence>
<proteinExistence type="predicted"/>
<evidence type="ECO:0000256" key="1">
    <source>
        <dbReference type="SAM" id="SignalP"/>
    </source>
</evidence>
<dbReference type="AlphaFoldDB" id="A0A066UYF6"/>
<evidence type="ECO:0000313" key="3">
    <source>
        <dbReference type="Proteomes" id="UP000027219"/>
    </source>
</evidence>
<comment type="caution">
    <text evidence="2">The sequence shown here is derived from an EMBL/GenBank/DDBJ whole genome shotgun (WGS) entry which is preliminary data.</text>
</comment>
<gene>
    <name evidence="2" type="ORF">VFDL14_08515</name>
</gene>
<reference evidence="2 3" key="1">
    <citation type="submission" date="2014-02" db="EMBL/GenBank/DDBJ databases">
        <title>Vibrio fortis Dalian14 Genome Sequencing.</title>
        <authorList>
            <person name="Wang Y."/>
            <person name="Song L."/>
            <person name="Liu G."/>
            <person name="Ding J."/>
        </authorList>
    </citation>
    <scope>NUCLEOTIDE SEQUENCE [LARGE SCALE GENOMIC DNA]</scope>
    <source>
        <strain evidence="2 3">Dalian14</strain>
    </source>
</reference>
<dbReference type="STRING" id="212667.VFDL14_08515"/>
<keyword evidence="3" id="KW-1185">Reference proteome</keyword>
<feature type="signal peptide" evidence="1">
    <location>
        <begin position="1"/>
        <end position="20"/>
    </location>
</feature>
<accession>A0A066UYF6</accession>
<keyword evidence="1" id="KW-0732">Signal</keyword>
<dbReference type="Proteomes" id="UP000027219">
    <property type="component" value="Unassembled WGS sequence"/>
</dbReference>
<dbReference type="RefSeq" id="WP_032550396.1">
    <property type="nucleotide sequence ID" value="NZ_JFFR01000010.1"/>
</dbReference>
<protein>
    <submittedName>
        <fullName evidence="2">Uncharacterized protein</fullName>
    </submittedName>
</protein>
<dbReference type="EMBL" id="JFFR01000010">
    <property type="protein sequence ID" value="KDN29229.1"/>
    <property type="molecule type" value="Genomic_DNA"/>
</dbReference>
<evidence type="ECO:0000313" key="2">
    <source>
        <dbReference type="EMBL" id="KDN29229.1"/>
    </source>
</evidence>